<comment type="cofactor">
    <cofactor evidence="1">
        <name>Mg(2+)</name>
        <dbReference type="ChEBI" id="CHEBI:18420"/>
    </cofactor>
</comment>
<evidence type="ECO:0000256" key="4">
    <source>
        <dbReference type="ARBA" id="ARBA00022842"/>
    </source>
</evidence>
<dbReference type="PRINTS" id="PR00413">
    <property type="entry name" value="HADHALOGNASE"/>
</dbReference>
<name>A0ABV5GX58_9FLAO</name>
<protein>
    <submittedName>
        <fullName evidence="5">HAD family hydrolase</fullName>
    </submittedName>
</protein>
<dbReference type="EMBL" id="JBHMFA010000004">
    <property type="protein sequence ID" value="MFB9104239.1"/>
    <property type="molecule type" value="Genomic_DNA"/>
</dbReference>
<dbReference type="InterPro" id="IPR006439">
    <property type="entry name" value="HAD-SF_hydro_IA"/>
</dbReference>
<evidence type="ECO:0000256" key="3">
    <source>
        <dbReference type="ARBA" id="ARBA00022723"/>
    </source>
</evidence>
<dbReference type="PANTHER" id="PTHR46193:SF10">
    <property type="entry name" value="6-PHOSPHOGLUCONATE PHOSPHATASE"/>
    <property type="match status" value="1"/>
</dbReference>
<keyword evidence="6" id="KW-1185">Reference proteome</keyword>
<dbReference type="Gene3D" id="3.40.50.1000">
    <property type="entry name" value="HAD superfamily/HAD-like"/>
    <property type="match status" value="1"/>
</dbReference>
<sequence>MGKYKCVIFDCDGVLVDSEPVSIQVLVDIANEHGANIDLLYGMKHFKGSFFTACKSKIAALTEKELPDDLEDQYRQRSFEAFKKEMKPVEGIKHVLENLEEPFCVASSGPEDKIQLNLGLTGLLPHFEDKIFSCYSIQKWKPDPAVFLWAAETMGFKPEECVVIEDSLSGVRAAKQGGFDVFGFVAHDYNNELKSEATLTFDSMSKLLAML</sequence>
<evidence type="ECO:0000256" key="2">
    <source>
        <dbReference type="ARBA" id="ARBA00006171"/>
    </source>
</evidence>
<comment type="similarity">
    <text evidence="2">Belongs to the HAD-like hydrolase superfamily. CbbY/CbbZ/Gph/YieH family.</text>
</comment>
<dbReference type="InterPro" id="IPR023198">
    <property type="entry name" value="PGP-like_dom2"/>
</dbReference>
<dbReference type="InterPro" id="IPR036412">
    <property type="entry name" value="HAD-like_sf"/>
</dbReference>
<dbReference type="GO" id="GO:0016787">
    <property type="term" value="F:hydrolase activity"/>
    <property type="evidence" value="ECO:0007669"/>
    <property type="project" value="UniProtKB-KW"/>
</dbReference>
<dbReference type="InterPro" id="IPR023214">
    <property type="entry name" value="HAD_sf"/>
</dbReference>
<keyword evidence="5" id="KW-0378">Hydrolase</keyword>
<evidence type="ECO:0000313" key="5">
    <source>
        <dbReference type="EMBL" id="MFB9104239.1"/>
    </source>
</evidence>
<gene>
    <name evidence="5" type="ORF">ACFFU1_04985</name>
</gene>
<evidence type="ECO:0000256" key="1">
    <source>
        <dbReference type="ARBA" id="ARBA00001946"/>
    </source>
</evidence>
<proteinExistence type="inferred from homology"/>
<dbReference type="Gene3D" id="1.10.150.240">
    <property type="entry name" value="Putative phosphatase, domain 2"/>
    <property type="match status" value="1"/>
</dbReference>
<evidence type="ECO:0000313" key="6">
    <source>
        <dbReference type="Proteomes" id="UP001589590"/>
    </source>
</evidence>
<keyword evidence="4" id="KW-0460">Magnesium</keyword>
<dbReference type="InterPro" id="IPR051600">
    <property type="entry name" value="Beta-PGM-like"/>
</dbReference>
<organism evidence="5 6">
    <name type="scientific">Algibacter miyuki</name>
    <dbReference type="NCBI Taxonomy" id="1306933"/>
    <lineage>
        <taxon>Bacteria</taxon>
        <taxon>Pseudomonadati</taxon>
        <taxon>Bacteroidota</taxon>
        <taxon>Flavobacteriia</taxon>
        <taxon>Flavobacteriales</taxon>
        <taxon>Flavobacteriaceae</taxon>
        <taxon>Algibacter</taxon>
    </lineage>
</organism>
<reference evidence="5 6" key="1">
    <citation type="submission" date="2024-09" db="EMBL/GenBank/DDBJ databases">
        <authorList>
            <person name="Sun Q."/>
            <person name="Mori K."/>
        </authorList>
    </citation>
    <scope>NUCLEOTIDE SEQUENCE [LARGE SCALE GENOMIC DNA]</scope>
    <source>
        <strain evidence="5 6">CECT 8300</strain>
    </source>
</reference>
<dbReference type="RefSeq" id="WP_290271409.1">
    <property type="nucleotide sequence ID" value="NZ_JAUFQP010000010.1"/>
</dbReference>
<dbReference type="Pfam" id="PF00702">
    <property type="entry name" value="Hydrolase"/>
    <property type="match status" value="1"/>
</dbReference>
<dbReference type="SUPFAM" id="SSF56784">
    <property type="entry name" value="HAD-like"/>
    <property type="match status" value="1"/>
</dbReference>
<dbReference type="NCBIfam" id="TIGR01509">
    <property type="entry name" value="HAD-SF-IA-v3"/>
    <property type="match status" value="1"/>
</dbReference>
<dbReference type="SFLD" id="SFLDG01129">
    <property type="entry name" value="C1.5:_HAD__Beta-PGM__Phosphata"/>
    <property type="match status" value="1"/>
</dbReference>
<comment type="caution">
    <text evidence="5">The sequence shown here is derived from an EMBL/GenBank/DDBJ whole genome shotgun (WGS) entry which is preliminary data.</text>
</comment>
<dbReference type="Proteomes" id="UP001589590">
    <property type="component" value="Unassembled WGS sequence"/>
</dbReference>
<accession>A0ABV5GX58</accession>
<keyword evidence="3" id="KW-0479">Metal-binding</keyword>
<dbReference type="CDD" id="cd07526">
    <property type="entry name" value="HAD_BPGM_like"/>
    <property type="match status" value="1"/>
</dbReference>
<dbReference type="PANTHER" id="PTHR46193">
    <property type="entry name" value="6-PHOSPHOGLUCONATE PHOSPHATASE"/>
    <property type="match status" value="1"/>
</dbReference>
<dbReference type="SFLD" id="SFLDS00003">
    <property type="entry name" value="Haloacid_Dehalogenase"/>
    <property type="match status" value="1"/>
</dbReference>